<feature type="domain" description="Nephrocystin 3-like N-terminal" evidence="2">
    <location>
        <begin position="44"/>
        <end position="209"/>
    </location>
</feature>
<dbReference type="InterPro" id="IPR027417">
    <property type="entry name" value="P-loop_NTPase"/>
</dbReference>
<evidence type="ECO:0000256" key="1">
    <source>
        <dbReference type="ARBA" id="ARBA00022737"/>
    </source>
</evidence>
<dbReference type="PANTHER" id="PTHR10039:SF16">
    <property type="entry name" value="GPI INOSITOL-DEACYLASE"/>
    <property type="match status" value="1"/>
</dbReference>
<keyword evidence="4" id="KW-1185">Reference proteome</keyword>
<dbReference type="AlphaFoldDB" id="A0A9P4QKA9"/>
<protein>
    <recommendedName>
        <fullName evidence="2">Nephrocystin 3-like N-terminal domain-containing protein</fullName>
    </recommendedName>
</protein>
<dbReference type="InterPro" id="IPR056884">
    <property type="entry name" value="NPHP3-like_N"/>
</dbReference>
<reference evidence="3" key="1">
    <citation type="journal article" date="2020" name="Stud. Mycol.">
        <title>101 Dothideomycetes genomes: a test case for predicting lifestyles and emergence of pathogens.</title>
        <authorList>
            <person name="Haridas S."/>
            <person name="Albert R."/>
            <person name="Binder M."/>
            <person name="Bloem J."/>
            <person name="Labutti K."/>
            <person name="Salamov A."/>
            <person name="Andreopoulos B."/>
            <person name="Baker S."/>
            <person name="Barry K."/>
            <person name="Bills G."/>
            <person name="Bluhm B."/>
            <person name="Cannon C."/>
            <person name="Castanera R."/>
            <person name="Culley D."/>
            <person name="Daum C."/>
            <person name="Ezra D."/>
            <person name="Gonzalez J."/>
            <person name="Henrissat B."/>
            <person name="Kuo A."/>
            <person name="Liang C."/>
            <person name="Lipzen A."/>
            <person name="Lutzoni F."/>
            <person name="Magnuson J."/>
            <person name="Mondo S."/>
            <person name="Nolan M."/>
            <person name="Ohm R."/>
            <person name="Pangilinan J."/>
            <person name="Park H.-J."/>
            <person name="Ramirez L."/>
            <person name="Alfaro M."/>
            <person name="Sun H."/>
            <person name="Tritt A."/>
            <person name="Yoshinaga Y."/>
            <person name="Zwiers L.-H."/>
            <person name="Turgeon B."/>
            <person name="Goodwin S."/>
            <person name="Spatafora J."/>
            <person name="Crous P."/>
            <person name="Grigoriev I."/>
        </authorList>
    </citation>
    <scope>NUCLEOTIDE SEQUENCE</scope>
    <source>
        <strain evidence="3">CBS 125425</strain>
    </source>
</reference>
<name>A0A9P4QKA9_9PLEO</name>
<keyword evidence="1" id="KW-0677">Repeat</keyword>
<organism evidence="3 4">
    <name type="scientific">Polyplosphaeria fusca</name>
    <dbReference type="NCBI Taxonomy" id="682080"/>
    <lineage>
        <taxon>Eukaryota</taxon>
        <taxon>Fungi</taxon>
        <taxon>Dikarya</taxon>
        <taxon>Ascomycota</taxon>
        <taxon>Pezizomycotina</taxon>
        <taxon>Dothideomycetes</taxon>
        <taxon>Pleosporomycetidae</taxon>
        <taxon>Pleosporales</taxon>
        <taxon>Tetraplosphaeriaceae</taxon>
        <taxon>Polyplosphaeria</taxon>
    </lineage>
</organism>
<dbReference type="Pfam" id="PF24883">
    <property type="entry name" value="NPHP3_N"/>
    <property type="match status" value="1"/>
</dbReference>
<feature type="non-terminal residue" evidence="3">
    <location>
        <position position="434"/>
    </location>
</feature>
<evidence type="ECO:0000313" key="3">
    <source>
        <dbReference type="EMBL" id="KAF2728049.1"/>
    </source>
</evidence>
<comment type="caution">
    <text evidence="3">The sequence shown here is derived from an EMBL/GenBank/DDBJ whole genome shotgun (WGS) entry which is preliminary data.</text>
</comment>
<accession>A0A9P4QKA9</accession>
<sequence length="434" mass="49030">MDDEDLELTLVEDPFAANVGPRVPQPALTEHHEVTFDIYSRLFDEFFDSHEFRYWSSGLKNWHLHAYGGPGCGKTTLAAVLAHRLRNVPEQDRVPVVSVYVEMEVATNEAEVLEDFLHSIYSQLALGMAEAADDSVTAYASYQQACTDGKRVAYRIKMLRRAVASQLPMLTRAFLILDGYDRLNEALKLLFDQVFELLSPKIDIFITRRVPQFKRGLDVVCDVCWRASLKLYWECQKCKGPEQSFALCYDCRIDEKEICRDCGNDISFTEPYDHVEFNLRVPDESMSDYVEWSFEREYSDAKLSDENRQLLQPVAKKAHGNITMAKLRLENLFSRTGSMSTSMDKVSDRLPRNIAAIFDAGIKRINQLPEGLRFLTLAAITLAANELNGISLKDMGVSLRSALLDAAALANQMPRSAEDLIRSANGLLELASNS</sequence>
<dbReference type="OrthoDB" id="3885310at2759"/>
<proteinExistence type="predicted"/>
<dbReference type="PANTHER" id="PTHR10039">
    <property type="entry name" value="AMELOGENIN"/>
    <property type="match status" value="1"/>
</dbReference>
<dbReference type="EMBL" id="ML996298">
    <property type="protein sequence ID" value="KAF2728049.1"/>
    <property type="molecule type" value="Genomic_DNA"/>
</dbReference>
<evidence type="ECO:0000259" key="2">
    <source>
        <dbReference type="Pfam" id="PF24883"/>
    </source>
</evidence>
<dbReference type="Proteomes" id="UP000799444">
    <property type="component" value="Unassembled WGS sequence"/>
</dbReference>
<gene>
    <name evidence="3" type="ORF">EJ04DRAFT_450110</name>
</gene>
<dbReference type="SUPFAM" id="SSF52540">
    <property type="entry name" value="P-loop containing nucleoside triphosphate hydrolases"/>
    <property type="match status" value="1"/>
</dbReference>
<evidence type="ECO:0000313" key="4">
    <source>
        <dbReference type="Proteomes" id="UP000799444"/>
    </source>
</evidence>
<dbReference type="Gene3D" id="3.40.50.300">
    <property type="entry name" value="P-loop containing nucleotide triphosphate hydrolases"/>
    <property type="match status" value="1"/>
</dbReference>